<accession>A0A482VE61</accession>
<dbReference type="Pfam" id="PF13912">
    <property type="entry name" value="zf-C2H2_6"/>
    <property type="match status" value="1"/>
</dbReference>
<dbReference type="FunFam" id="3.30.160.60:FF:000688">
    <property type="entry name" value="zinc finger protein 197 isoform X1"/>
    <property type="match status" value="1"/>
</dbReference>
<keyword evidence="6" id="KW-0805">Transcription regulation</keyword>
<feature type="non-terminal residue" evidence="13">
    <location>
        <position position="1"/>
    </location>
</feature>
<evidence type="ECO:0000256" key="11">
    <source>
        <dbReference type="SAM" id="MobiDB-lite"/>
    </source>
</evidence>
<feature type="domain" description="C2H2-type" evidence="12">
    <location>
        <begin position="585"/>
        <end position="612"/>
    </location>
</feature>
<dbReference type="GO" id="GO:0030674">
    <property type="term" value="F:protein-macromolecule adaptor activity"/>
    <property type="evidence" value="ECO:0007669"/>
    <property type="project" value="UniProtKB-ARBA"/>
</dbReference>
<evidence type="ECO:0000256" key="9">
    <source>
        <dbReference type="ARBA" id="ARBA00023242"/>
    </source>
</evidence>
<feature type="region of interest" description="Disordered" evidence="11">
    <location>
        <begin position="358"/>
        <end position="379"/>
    </location>
</feature>
<dbReference type="FunFam" id="3.30.160.60:FF:000100">
    <property type="entry name" value="Zinc finger 45-like"/>
    <property type="match status" value="2"/>
</dbReference>
<proteinExistence type="predicted"/>
<dbReference type="FunFam" id="3.30.160.60:FF:001732">
    <property type="entry name" value="Zgc:162936"/>
    <property type="match status" value="1"/>
</dbReference>
<feature type="domain" description="C2H2-type" evidence="12">
    <location>
        <begin position="669"/>
        <end position="696"/>
    </location>
</feature>
<feature type="domain" description="C2H2-type" evidence="12">
    <location>
        <begin position="169"/>
        <end position="196"/>
    </location>
</feature>
<keyword evidence="3" id="KW-0677">Repeat</keyword>
<keyword evidence="14" id="KW-1185">Reference proteome</keyword>
<dbReference type="InterPro" id="IPR036236">
    <property type="entry name" value="Znf_C2H2_sf"/>
</dbReference>
<dbReference type="PANTHER" id="PTHR23234">
    <property type="entry name" value="ZNF44 PROTEIN"/>
    <property type="match status" value="1"/>
</dbReference>
<comment type="caution">
    <text evidence="13">The sequence shown here is derived from an EMBL/GenBank/DDBJ whole genome shotgun (WGS) entry which is preliminary data.</text>
</comment>
<dbReference type="FunFam" id="3.30.160.60:FF:000358">
    <property type="entry name" value="zinc finger protein 24"/>
    <property type="match status" value="1"/>
</dbReference>
<evidence type="ECO:0000256" key="5">
    <source>
        <dbReference type="ARBA" id="ARBA00022833"/>
    </source>
</evidence>
<name>A0A482VE61_ASBVE</name>
<feature type="domain" description="C2H2-type" evidence="12">
    <location>
        <begin position="254"/>
        <end position="281"/>
    </location>
</feature>
<feature type="compositionally biased region" description="Basic and acidic residues" evidence="11">
    <location>
        <begin position="358"/>
        <end position="367"/>
    </location>
</feature>
<protein>
    <submittedName>
        <fullName evidence="13">Zinc finger protein OZF-like</fullName>
    </submittedName>
</protein>
<dbReference type="GO" id="GO:0043565">
    <property type="term" value="F:sequence-specific DNA binding"/>
    <property type="evidence" value="ECO:0007669"/>
    <property type="project" value="UniProtKB-ARBA"/>
</dbReference>
<feature type="domain" description="C2H2-type" evidence="12">
    <location>
        <begin position="310"/>
        <end position="337"/>
    </location>
</feature>
<dbReference type="FunFam" id="3.30.160.60:FF:000446">
    <property type="entry name" value="Zinc finger protein"/>
    <property type="match status" value="2"/>
</dbReference>
<feature type="domain" description="C2H2-type" evidence="12">
    <location>
        <begin position="431"/>
        <end position="459"/>
    </location>
</feature>
<keyword evidence="9" id="KW-0539">Nucleus</keyword>
<dbReference type="Pfam" id="PF12874">
    <property type="entry name" value="zf-met"/>
    <property type="match status" value="1"/>
</dbReference>
<dbReference type="InterPro" id="IPR050758">
    <property type="entry name" value="Znf_C2H2-type"/>
</dbReference>
<dbReference type="SUPFAM" id="SSF57667">
    <property type="entry name" value="beta-beta-alpha zinc fingers"/>
    <property type="match status" value="7"/>
</dbReference>
<dbReference type="Pfam" id="PF00096">
    <property type="entry name" value="zf-C2H2"/>
    <property type="match status" value="10"/>
</dbReference>
<dbReference type="EMBL" id="QDEB01111364">
    <property type="protein sequence ID" value="RZB49883.1"/>
    <property type="molecule type" value="Genomic_DNA"/>
</dbReference>
<evidence type="ECO:0000256" key="8">
    <source>
        <dbReference type="ARBA" id="ARBA00023163"/>
    </source>
</evidence>
<dbReference type="GO" id="GO:0005634">
    <property type="term" value="C:nucleus"/>
    <property type="evidence" value="ECO:0007669"/>
    <property type="project" value="UniProtKB-SubCell"/>
</dbReference>
<evidence type="ECO:0000313" key="13">
    <source>
        <dbReference type="EMBL" id="RZB49883.1"/>
    </source>
</evidence>
<dbReference type="GO" id="GO:0005694">
    <property type="term" value="C:chromosome"/>
    <property type="evidence" value="ECO:0007669"/>
    <property type="project" value="UniProtKB-ARBA"/>
</dbReference>
<dbReference type="PROSITE" id="PS00028">
    <property type="entry name" value="ZINC_FINGER_C2H2_1"/>
    <property type="match status" value="17"/>
</dbReference>
<dbReference type="GO" id="GO:0045893">
    <property type="term" value="P:positive regulation of DNA-templated transcription"/>
    <property type="evidence" value="ECO:0007669"/>
    <property type="project" value="UniProtKB-ARBA"/>
</dbReference>
<keyword evidence="2" id="KW-0479">Metal-binding</keyword>
<feature type="domain" description="C2H2-type" evidence="12">
    <location>
        <begin position="226"/>
        <end position="253"/>
    </location>
</feature>
<feature type="domain" description="C2H2-type" evidence="12">
    <location>
        <begin position="472"/>
        <end position="500"/>
    </location>
</feature>
<feature type="domain" description="C2H2-type" evidence="12">
    <location>
        <begin position="641"/>
        <end position="668"/>
    </location>
</feature>
<evidence type="ECO:0000256" key="3">
    <source>
        <dbReference type="ARBA" id="ARBA00022737"/>
    </source>
</evidence>
<comment type="subcellular location">
    <subcellularLocation>
        <location evidence="1">Nucleus</location>
    </subcellularLocation>
</comment>
<dbReference type="Gene3D" id="3.30.160.60">
    <property type="entry name" value="Classic Zinc Finger"/>
    <property type="match status" value="15"/>
</dbReference>
<feature type="domain" description="C2H2-type" evidence="12">
    <location>
        <begin position="697"/>
        <end position="724"/>
    </location>
</feature>
<feature type="domain" description="C2H2-type" evidence="12">
    <location>
        <begin position="338"/>
        <end position="369"/>
    </location>
</feature>
<evidence type="ECO:0000256" key="7">
    <source>
        <dbReference type="ARBA" id="ARBA00023125"/>
    </source>
</evidence>
<feature type="region of interest" description="Disordered" evidence="11">
    <location>
        <begin position="1"/>
        <end position="20"/>
    </location>
</feature>
<dbReference type="PANTHER" id="PTHR23234:SF10">
    <property type="entry name" value="RIKEN CDNA 6720489N17 GENE-RELATED"/>
    <property type="match status" value="1"/>
</dbReference>
<evidence type="ECO:0000256" key="2">
    <source>
        <dbReference type="ARBA" id="ARBA00022723"/>
    </source>
</evidence>
<feature type="domain" description="C2H2-type" evidence="12">
    <location>
        <begin position="197"/>
        <end position="225"/>
    </location>
</feature>
<feature type="non-terminal residue" evidence="13">
    <location>
        <position position="731"/>
    </location>
</feature>
<keyword evidence="5" id="KW-0862">Zinc</keyword>
<dbReference type="Proteomes" id="UP000292052">
    <property type="component" value="Unassembled WGS sequence"/>
</dbReference>
<reference evidence="13 14" key="1">
    <citation type="submission" date="2017-03" db="EMBL/GenBank/DDBJ databases">
        <title>Genome of the blue death feigning beetle - Asbolus verrucosus.</title>
        <authorList>
            <person name="Rider S.D."/>
        </authorList>
    </citation>
    <scope>NUCLEOTIDE SEQUENCE [LARGE SCALE GENOMIC DNA]</scope>
    <source>
        <strain evidence="13">Butters</strain>
        <tissue evidence="13">Head and leg muscle</tissue>
    </source>
</reference>
<evidence type="ECO:0000256" key="1">
    <source>
        <dbReference type="ARBA" id="ARBA00004123"/>
    </source>
</evidence>
<dbReference type="InterPro" id="IPR013087">
    <property type="entry name" value="Znf_C2H2_type"/>
</dbReference>
<evidence type="ECO:0000256" key="10">
    <source>
        <dbReference type="PROSITE-ProRule" id="PRU00042"/>
    </source>
</evidence>
<gene>
    <name evidence="13" type="ORF">BDFB_007979</name>
</gene>
<feature type="domain" description="C2H2-type" evidence="12">
    <location>
        <begin position="528"/>
        <end position="555"/>
    </location>
</feature>
<evidence type="ECO:0000259" key="12">
    <source>
        <dbReference type="PROSITE" id="PS50157"/>
    </source>
</evidence>
<keyword evidence="4 10" id="KW-0863">Zinc-finger</keyword>
<dbReference type="FunFam" id="3.30.160.60:FF:000149">
    <property type="entry name" value="Zinc finger protein 569"/>
    <property type="match status" value="1"/>
</dbReference>
<feature type="domain" description="C2H2-type" evidence="12">
    <location>
        <begin position="556"/>
        <end position="584"/>
    </location>
</feature>
<feature type="domain" description="C2H2-type" evidence="12">
    <location>
        <begin position="613"/>
        <end position="640"/>
    </location>
</feature>
<evidence type="ECO:0000313" key="14">
    <source>
        <dbReference type="Proteomes" id="UP000292052"/>
    </source>
</evidence>
<dbReference type="OrthoDB" id="9411774at2759"/>
<keyword evidence="8" id="KW-0804">Transcription</keyword>
<dbReference type="SMART" id="SM00355">
    <property type="entry name" value="ZnF_C2H2"/>
    <property type="match status" value="18"/>
</dbReference>
<dbReference type="AlphaFoldDB" id="A0A482VE61"/>
<dbReference type="FunFam" id="3.30.160.60:FF:000710">
    <property type="entry name" value="Zinc finger protein 768"/>
    <property type="match status" value="1"/>
</dbReference>
<evidence type="ECO:0000256" key="4">
    <source>
        <dbReference type="ARBA" id="ARBA00022771"/>
    </source>
</evidence>
<dbReference type="PROSITE" id="PS50157">
    <property type="entry name" value="ZINC_FINGER_C2H2_2"/>
    <property type="match status" value="16"/>
</dbReference>
<evidence type="ECO:0000256" key="6">
    <source>
        <dbReference type="ARBA" id="ARBA00023015"/>
    </source>
</evidence>
<dbReference type="GO" id="GO:0008270">
    <property type="term" value="F:zinc ion binding"/>
    <property type="evidence" value="ECO:0007669"/>
    <property type="project" value="UniProtKB-KW"/>
</dbReference>
<feature type="domain" description="C2H2-type" evidence="12">
    <location>
        <begin position="282"/>
        <end position="309"/>
    </location>
</feature>
<keyword evidence="7" id="KW-0238">DNA-binding</keyword>
<organism evidence="13 14">
    <name type="scientific">Asbolus verrucosus</name>
    <name type="common">Desert ironclad beetle</name>
    <dbReference type="NCBI Taxonomy" id="1661398"/>
    <lineage>
        <taxon>Eukaryota</taxon>
        <taxon>Metazoa</taxon>
        <taxon>Ecdysozoa</taxon>
        <taxon>Arthropoda</taxon>
        <taxon>Hexapoda</taxon>
        <taxon>Insecta</taxon>
        <taxon>Pterygota</taxon>
        <taxon>Neoptera</taxon>
        <taxon>Endopterygota</taxon>
        <taxon>Coleoptera</taxon>
        <taxon>Polyphaga</taxon>
        <taxon>Cucujiformia</taxon>
        <taxon>Tenebrionidae</taxon>
        <taxon>Pimeliinae</taxon>
        <taxon>Asbolus</taxon>
    </lineage>
</organism>
<sequence>SGKAIKIEEEVPDDDDDKKPPIERIKLELNHAEVDLVEEICETCKKPHRPACCQQASPKELSSFLNSYISDTELYEPEIGIERVKIPTDNALMSKPDEDDAGLYFTCLYCPKMFTLKRDVLEHVCEEHGEDFDTSFVQRLKKEKRKNPQKVDRDEVNAAKVEVDGRTYYNCKECGKSLYSSYTYVCHMRIHTGERPHACDLCGKRFRVNQGLVRHLRETHQGMRDFPCDLCGRMFATRRSAEEHRRIHTNERPHMCDLCGKSFKQKASLFIHRRAHENSYAFKCSSCDKGFHTQRLLMVHITKHTGEKPYRCDICQRCFRIKYELKRHQLVHSDEKPWGCAECGLRFRQKRYLMNHTKSKDAIKSEDDPPSDEDAERAAPKRIKLELGKGFCEICNKTISRSRDLKRHRAVCHPQTILKRSFDDVADLSTKTCTECSLTFANRTLLKKHVKDAHDVKQKRHRRKNNEIVAHFFCDVCEKGFTRKYDMEKHKSRLHADRPKEGDTSARKKNMELLNQCRKRDSDGKAFYKCDYCERVFAQSYNLMRHRTIHTGVRAYFCHICGKSFRMSNGLTRHIDAFHHGVKNFSCDVCKKTFTARATRDEHMNIHTNNRPFVCDVCGKCFKQKASLHVHKMFHTDMYRFQCNNCGKKFRRAQDLKVHSWLHTGHRPYSCHKCKAAFRLGHDLKRHLRIHEKVNDCVCNECGSVFSQERYLKVHKKIHKKPQIKLEDPLK</sequence>